<dbReference type="RefSeq" id="XP_031855935.1">
    <property type="nucleotide sequence ID" value="XM_032000044.1"/>
</dbReference>
<dbReference type="Gene3D" id="3.30.70.330">
    <property type="match status" value="1"/>
</dbReference>
<dbReference type="SUPFAM" id="SSF54928">
    <property type="entry name" value="RNA-binding domain, RBD"/>
    <property type="match status" value="1"/>
</dbReference>
<accession>A0A5E8BZG6</accession>
<sequence length="187" mass="19903">MIQNLPKTQSQLNSAGQFYIKNASLPPILVLNNLAGGTSTEDVHTVVQSIGAVQRCRTQVQRNGTVTAEVVFLDRNVAEIAARQFDGAQADGQTISAQVTKIQSIPDTEVYVGMSQSTPSVNTTSAGHYGAHGVSPGVHQGMVPPHHMGAMNPRMGQSHVPQGPAASLEDSMPGDMVVLRRTRPIRQ</sequence>
<dbReference type="InterPro" id="IPR012677">
    <property type="entry name" value="Nucleotide-bd_a/b_plait_sf"/>
</dbReference>
<protein>
    <recommendedName>
        <fullName evidence="4">RRM domain-containing protein</fullName>
    </recommendedName>
</protein>
<keyword evidence="3" id="KW-1185">Reference proteome</keyword>
<keyword evidence="1" id="KW-0694">RNA-binding</keyword>
<organism evidence="2 3">
    <name type="scientific">Magnusiomyces paraingens</name>
    <dbReference type="NCBI Taxonomy" id="2606893"/>
    <lineage>
        <taxon>Eukaryota</taxon>
        <taxon>Fungi</taxon>
        <taxon>Dikarya</taxon>
        <taxon>Ascomycota</taxon>
        <taxon>Saccharomycotina</taxon>
        <taxon>Dipodascomycetes</taxon>
        <taxon>Dipodascales</taxon>
        <taxon>Dipodascaceae</taxon>
        <taxon>Magnusiomyces</taxon>
    </lineage>
</organism>
<gene>
    <name evidence="2" type="ORF">SAPINGB_P005330</name>
</gene>
<evidence type="ECO:0000313" key="2">
    <source>
        <dbReference type="EMBL" id="VVT56843.1"/>
    </source>
</evidence>
<evidence type="ECO:0000313" key="3">
    <source>
        <dbReference type="Proteomes" id="UP000398389"/>
    </source>
</evidence>
<dbReference type="Proteomes" id="UP000398389">
    <property type="component" value="Unassembled WGS sequence"/>
</dbReference>
<dbReference type="GO" id="GO:0003729">
    <property type="term" value="F:mRNA binding"/>
    <property type="evidence" value="ECO:0007669"/>
    <property type="project" value="TreeGrafter"/>
</dbReference>
<dbReference type="InterPro" id="IPR035979">
    <property type="entry name" value="RBD_domain_sf"/>
</dbReference>
<evidence type="ECO:0000256" key="1">
    <source>
        <dbReference type="ARBA" id="ARBA00022884"/>
    </source>
</evidence>
<dbReference type="PANTHER" id="PTHR19965:SF82">
    <property type="entry name" value="THO COMPLEX SUBUNIT 4"/>
    <property type="match status" value="1"/>
</dbReference>
<evidence type="ECO:0008006" key="4">
    <source>
        <dbReference type="Google" id="ProtNLM"/>
    </source>
</evidence>
<dbReference type="PANTHER" id="PTHR19965">
    <property type="entry name" value="RNA AND EXPORT FACTOR BINDING PROTEIN"/>
    <property type="match status" value="1"/>
</dbReference>
<proteinExistence type="predicted"/>
<dbReference type="GO" id="GO:0005634">
    <property type="term" value="C:nucleus"/>
    <property type="evidence" value="ECO:0007669"/>
    <property type="project" value="TreeGrafter"/>
</dbReference>
<dbReference type="OrthoDB" id="5374349at2759"/>
<dbReference type="InterPro" id="IPR051229">
    <property type="entry name" value="ALYREF_mRNA_export"/>
</dbReference>
<reference evidence="2 3" key="1">
    <citation type="submission" date="2019-09" db="EMBL/GenBank/DDBJ databases">
        <authorList>
            <person name="Brejova B."/>
        </authorList>
    </citation>
    <scope>NUCLEOTIDE SEQUENCE [LARGE SCALE GENOMIC DNA]</scope>
</reference>
<name>A0A5E8BZG6_9ASCO</name>
<dbReference type="GeneID" id="43584144"/>
<dbReference type="EMBL" id="CABVLU010000004">
    <property type="protein sequence ID" value="VVT56843.1"/>
    <property type="molecule type" value="Genomic_DNA"/>
</dbReference>
<dbReference type="AlphaFoldDB" id="A0A5E8BZG6"/>